<reference evidence="1" key="1">
    <citation type="submission" date="2021-03" db="EMBL/GenBank/DDBJ databases">
        <title>Molecular epidemiology and mechanisms of colistin and carbapenem resistance in Enterobacteriaceae from clinical isolates, the environment and porcine samples in Pretoria, South Africa.</title>
        <authorList>
            <person name="Bogoshi D."/>
            <person name="Mbelle N.M."/>
            <person name="Naidoo V."/>
            <person name="Osei Sekyere J."/>
        </authorList>
    </citation>
    <scope>NUCLEOTIDE SEQUENCE</scope>
    <source>
        <strain evidence="1">C052</strain>
    </source>
</reference>
<sequence length="79" mass="8980">MLLTAVISAKITRAKWDDYMQIYAGTSTDLEQVWGGPHGKDVFPPETPGRCELSTSWDQQLDVDVTENLVRSNRMMKCF</sequence>
<comment type="caution">
    <text evidence="1">The sequence shown here is derived from an EMBL/GenBank/DDBJ whole genome shotgun (WGS) entry which is preliminary data.</text>
</comment>
<dbReference type="AlphaFoldDB" id="A0A939SQA8"/>
<evidence type="ECO:0000313" key="1">
    <source>
        <dbReference type="EMBL" id="MBO1915640.1"/>
    </source>
</evidence>
<name>A0A939SQA8_PRORE</name>
<evidence type="ECO:0000313" key="2">
    <source>
        <dbReference type="Proteomes" id="UP000664477"/>
    </source>
</evidence>
<dbReference type="EMBL" id="JAGETQ010000001">
    <property type="protein sequence ID" value="MBO1915640.1"/>
    <property type="molecule type" value="Genomic_DNA"/>
</dbReference>
<dbReference type="Proteomes" id="UP000664477">
    <property type="component" value="Unassembled WGS sequence"/>
</dbReference>
<gene>
    <name evidence="1" type="ORF">J4727_00190</name>
</gene>
<proteinExistence type="predicted"/>
<protein>
    <submittedName>
        <fullName evidence="1">Uncharacterized protein</fullName>
    </submittedName>
</protein>
<accession>A0A939SQA8</accession>
<organism evidence="1 2">
    <name type="scientific">Providencia rettgeri</name>
    <dbReference type="NCBI Taxonomy" id="587"/>
    <lineage>
        <taxon>Bacteria</taxon>
        <taxon>Pseudomonadati</taxon>
        <taxon>Pseudomonadota</taxon>
        <taxon>Gammaproteobacteria</taxon>
        <taxon>Enterobacterales</taxon>
        <taxon>Morganellaceae</taxon>
        <taxon>Providencia</taxon>
    </lineage>
</organism>